<dbReference type="Proteomes" id="UP001385951">
    <property type="component" value="Unassembled WGS sequence"/>
</dbReference>
<feature type="compositionally biased region" description="Acidic residues" evidence="1">
    <location>
        <begin position="575"/>
        <end position="608"/>
    </location>
</feature>
<comment type="caution">
    <text evidence="2">The sequence shown here is derived from an EMBL/GenBank/DDBJ whole genome shotgun (WGS) entry which is preliminary data.</text>
</comment>
<accession>A0AAW0FXC2</accession>
<sequence>MSQPCDRLGNLVKTFYLFVVDLLHEIELGVWKALLIHLIQILVAVGGNAIQNFNERFHLIPTFGCSTIRNIRSNVSALKKIAARDFEDYLQCTLPVLEGLFPDPMHDRAVQDLVFILAEWHANAKLRLYTTTTVDVLSKLTHTYGVCLRHFANHLSMAYNTKELPKEEAACIRRRAKQAGSKGPARTVTVTMTPSVSAKVKRFQLATYKLHAMGDYVEQITRFGTTDSYSTQVGELEHRSVKRYYGRTNKINHMRQIAQLYRRECILKKALERRVDNRAKRQETQCQQSINNHHHISQSRNFSLKLGTWLRSQSSDARYNNFLNQLLNHLVGRLLYPGMADNGTQYPAGQQSKIMIVNGRIFNHKMMQVNYTTYDMRREYDIINSNKHADIMTVSSDFDAESLMSPSGHPFSYAHVIGIYHAEVVHILPGNQADVQSVQFLRVHRYRHDTRFKAGFQHRRLHCLELMPPEDEGAFGFIDPDEVIRGVHVIPAFHHGIQSHEHEVPQQVPPLRNYYYVNCFVDRDMYMRFRGGGVGHVKIDVDDPTPADIDPLDLQDDVVHPLDSTRGGEFTEREGDGDEGGEDEDEGEDELDEDEDEPDEDKDEDVPDDDTHIDDALELEVDDSEIIDLVNDTLGYADL</sequence>
<gene>
    <name evidence="2" type="ORF">QCA50_014935</name>
</gene>
<feature type="region of interest" description="Disordered" evidence="1">
    <location>
        <begin position="547"/>
        <end position="619"/>
    </location>
</feature>
<name>A0AAW0FXC2_9APHY</name>
<keyword evidence="3" id="KW-1185">Reference proteome</keyword>
<protein>
    <submittedName>
        <fullName evidence="2">Uncharacterized protein</fullName>
    </submittedName>
</protein>
<feature type="compositionally biased region" description="Acidic residues" evidence="1">
    <location>
        <begin position="547"/>
        <end position="556"/>
    </location>
</feature>
<dbReference type="AlphaFoldDB" id="A0AAW0FXC2"/>
<proteinExistence type="predicted"/>
<dbReference type="EMBL" id="JASBNA010000038">
    <property type="protein sequence ID" value="KAK7681972.1"/>
    <property type="molecule type" value="Genomic_DNA"/>
</dbReference>
<reference evidence="2 3" key="1">
    <citation type="submission" date="2022-09" db="EMBL/GenBank/DDBJ databases">
        <authorList>
            <person name="Palmer J.M."/>
        </authorList>
    </citation>
    <scope>NUCLEOTIDE SEQUENCE [LARGE SCALE GENOMIC DNA]</scope>
    <source>
        <strain evidence="2 3">DSM 7382</strain>
    </source>
</reference>
<evidence type="ECO:0000313" key="2">
    <source>
        <dbReference type="EMBL" id="KAK7681972.1"/>
    </source>
</evidence>
<evidence type="ECO:0000313" key="3">
    <source>
        <dbReference type="Proteomes" id="UP001385951"/>
    </source>
</evidence>
<organism evidence="2 3">
    <name type="scientific">Cerrena zonata</name>
    <dbReference type="NCBI Taxonomy" id="2478898"/>
    <lineage>
        <taxon>Eukaryota</taxon>
        <taxon>Fungi</taxon>
        <taxon>Dikarya</taxon>
        <taxon>Basidiomycota</taxon>
        <taxon>Agaricomycotina</taxon>
        <taxon>Agaricomycetes</taxon>
        <taxon>Polyporales</taxon>
        <taxon>Cerrenaceae</taxon>
        <taxon>Cerrena</taxon>
    </lineage>
</organism>
<evidence type="ECO:0000256" key="1">
    <source>
        <dbReference type="SAM" id="MobiDB-lite"/>
    </source>
</evidence>